<evidence type="ECO:0000313" key="2">
    <source>
        <dbReference type="Proteomes" id="UP001305414"/>
    </source>
</evidence>
<accession>A0AAN7USW7</accession>
<dbReference type="EMBL" id="JAWHQM010000047">
    <property type="protein sequence ID" value="KAK5635023.1"/>
    <property type="molecule type" value="Genomic_DNA"/>
</dbReference>
<name>A0AAN7USW7_9PEZI</name>
<keyword evidence="2" id="KW-1185">Reference proteome</keyword>
<protein>
    <submittedName>
        <fullName evidence="1">Uncharacterized protein</fullName>
    </submittedName>
</protein>
<proteinExistence type="predicted"/>
<gene>
    <name evidence="1" type="ORF">RRF57_010735</name>
</gene>
<dbReference type="Proteomes" id="UP001305414">
    <property type="component" value="Unassembled WGS sequence"/>
</dbReference>
<comment type="caution">
    <text evidence="1">The sequence shown here is derived from an EMBL/GenBank/DDBJ whole genome shotgun (WGS) entry which is preliminary data.</text>
</comment>
<reference evidence="1 2" key="1">
    <citation type="submission" date="2023-10" db="EMBL/GenBank/DDBJ databases">
        <title>Draft genome sequence of Xylaria bambusicola isolate GMP-LS, the root and basal stem rot pathogen of sugarcane in Indonesia.</title>
        <authorList>
            <person name="Selvaraj P."/>
            <person name="Muralishankar V."/>
            <person name="Muruganantham S."/>
            <person name="Sp S."/>
            <person name="Haryani S."/>
            <person name="Lau K.J.X."/>
            <person name="Naqvi N.I."/>
        </authorList>
    </citation>
    <scope>NUCLEOTIDE SEQUENCE [LARGE SCALE GENOMIC DNA]</scope>
    <source>
        <strain evidence="1">GMP-LS</strain>
    </source>
</reference>
<sequence length="79" mass="9126">MHRSVDRPAVAYPAFHTVLGVFCERDARDATRYLKRRPFSKVPCQYQLRCRAVDAESLTPTYDRERSCMADRMPCGSNV</sequence>
<evidence type="ECO:0000313" key="1">
    <source>
        <dbReference type="EMBL" id="KAK5635023.1"/>
    </source>
</evidence>
<organism evidence="1 2">
    <name type="scientific">Xylaria bambusicola</name>
    <dbReference type="NCBI Taxonomy" id="326684"/>
    <lineage>
        <taxon>Eukaryota</taxon>
        <taxon>Fungi</taxon>
        <taxon>Dikarya</taxon>
        <taxon>Ascomycota</taxon>
        <taxon>Pezizomycotina</taxon>
        <taxon>Sordariomycetes</taxon>
        <taxon>Xylariomycetidae</taxon>
        <taxon>Xylariales</taxon>
        <taxon>Xylariaceae</taxon>
        <taxon>Xylaria</taxon>
    </lineage>
</organism>
<dbReference type="AlphaFoldDB" id="A0AAN7USW7"/>